<evidence type="ECO:0000313" key="5">
    <source>
        <dbReference type="Proteomes" id="UP000581206"/>
    </source>
</evidence>
<evidence type="ECO:0000256" key="1">
    <source>
        <dbReference type="ARBA" id="ARBA00001946"/>
    </source>
</evidence>
<gene>
    <name evidence="4" type="ORF">HGA03_15905</name>
</gene>
<evidence type="ECO:0000256" key="2">
    <source>
        <dbReference type="ARBA" id="ARBA00022801"/>
    </source>
</evidence>
<evidence type="ECO:0000313" key="4">
    <source>
        <dbReference type="EMBL" id="NKY24155.1"/>
    </source>
</evidence>
<dbReference type="InterPro" id="IPR051400">
    <property type="entry name" value="HAD-like_hydrolase"/>
</dbReference>
<sequence length="257" mass="27135">MTAGTIDGVLFDIDDTLVDTRGAFALALAAVSAVWLPGLAPERAGEVLAHWRADVHGRYRQYTRGEVGYDQQRMDRANDLHRDFGGPQLDEQGYAEWNALFERTFSGSWAAHADASVLVDRLLAAGIKVGALSNAGTAYQVRKLTGAGLIDRVPMLVGVDTLGFGKPDPRVFTEACARLGTAPERTAYVGDELDVDARAATAAGLTGIWLDRSGAGSAVHAGRVVTAGESDRVIRSLAELPGLLGLDRPGDRPGPGA</sequence>
<dbReference type="Proteomes" id="UP000581206">
    <property type="component" value="Unassembled WGS sequence"/>
</dbReference>
<dbReference type="EMBL" id="JAAXOX010000012">
    <property type="protein sequence ID" value="NKY24155.1"/>
    <property type="molecule type" value="Genomic_DNA"/>
</dbReference>
<proteinExistence type="predicted"/>
<dbReference type="Gene3D" id="1.20.120.1600">
    <property type="match status" value="1"/>
</dbReference>
<dbReference type="SFLD" id="SFLDS00003">
    <property type="entry name" value="Haloacid_Dehalogenase"/>
    <property type="match status" value="1"/>
</dbReference>
<dbReference type="PANTHER" id="PTHR46470:SF4">
    <property type="entry name" value="5-AMINO-6-(5-PHOSPHO-D-RIBITYLAMINO)URACIL PHOSPHATASE YIGB"/>
    <property type="match status" value="1"/>
</dbReference>
<dbReference type="PANTHER" id="PTHR46470">
    <property type="entry name" value="N-ACYLNEURAMINATE-9-PHOSPHATASE"/>
    <property type="match status" value="1"/>
</dbReference>
<dbReference type="SFLD" id="SFLDG01129">
    <property type="entry name" value="C1.5:_HAD__Beta-PGM__Phosphata"/>
    <property type="match status" value="1"/>
</dbReference>
<reference evidence="4 5" key="1">
    <citation type="submission" date="2020-04" db="EMBL/GenBank/DDBJ databases">
        <title>MicrobeNet Type strains.</title>
        <authorList>
            <person name="Nicholson A.C."/>
        </authorList>
    </citation>
    <scope>NUCLEOTIDE SEQUENCE [LARGE SCALE GENOMIC DNA]</scope>
    <source>
        <strain evidence="4 5">ATCC BAA-788</strain>
    </source>
</reference>
<evidence type="ECO:0000256" key="3">
    <source>
        <dbReference type="ARBA" id="ARBA00022842"/>
    </source>
</evidence>
<keyword evidence="2 4" id="KW-0378">Hydrolase</keyword>
<dbReference type="AlphaFoldDB" id="A0A7X6KY47"/>
<dbReference type="InterPro" id="IPR036412">
    <property type="entry name" value="HAD-like_sf"/>
</dbReference>
<comment type="caution">
    <text evidence="4">The sequence shown here is derived from an EMBL/GenBank/DDBJ whole genome shotgun (WGS) entry which is preliminary data.</text>
</comment>
<dbReference type="InterPro" id="IPR023214">
    <property type="entry name" value="HAD_sf"/>
</dbReference>
<keyword evidence="3" id="KW-0460">Magnesium</keyword>
<organism evidence="4 5">
    <name type="scientific">Cellulomonas denverensis</name>
    <dbReference type="NCBI Taxonomy" id="264297"/>
    <lineage>
        <taxon>Bacteria</taxon>
        <taxon>Bacillati</taxon>
        <taxon>Actinomycetota</taxon>
        <taxon>Actinomycetes</taxon>
        <taxon>Micrococcales</taxon>
        <taxon>Cellulomonadaceae</taxon>
        <taxon>Cellulomonas</taxon>
    </lineage>
</organism>
<protein>
    <submittedName>
        <fullName evidence="4">HAD family hydrolase</fullName>
    </submittedName>
</protein>
<dbReference type="PRINTS" id="PR00413">
    <property type="entry name" value="HADHALOGNASE"/>
</dbReference>
<dbReference type="InterPro" id="IPR006439">
    <property type="entry name" value="HAD-SF_hydro_IA"/>
</dbReference>
<accession>A0A7X6KY47</accession>
<comment type="cofactor">
    <cofactor evidence="1">
        <name>Mg(2+)</name>
        <dbReference type="ChEBI" id="CHEBI:18420"/>
    </cofactor>
</comment>
<name>A0A7X6KY47_9CELL</name>
<dbReference type="GO" id="GO:0044281">
    <property type="term" value="P:small molecule metabolic process"/>
    <property type="evidence" value="ECO:0007669"/>
    <property type="project" value="UniProtKB-ARBA"/>
</dbReference>
<keyword evidence="5" id="KW-1185">Reference proteome</keyword>
<dbReference type="Gene3D" id="3.40.50.1000">
    <property type="entry name" value="HAD superfamily/HAD-like"/>
    <property type="match status" value="1"/>
</dbReference>
<dbReference type="SUPFAM" id="SSF56784">
    <property type="entry name" value="HAD-like"/>
    <property type="match status" value="1"/>
</dbReference>
<dbReference type="RefSeq" id="WP_168631285.1">
    <property type="nucleotide sequence ID" value="NZ_BONL01000008.1"/>
</dbReference>
<dbReference type="Pfam" id="PF00702">
    <property type="entry name" value="Hydrolase"/>
    <property type="match status" value="1"/>
</dbReference>
<dbReference type="NCBIfam" id="TIGR01549">
    <property type="entry name" value="HAD-SF-IA-v1"/>
    <property type="match status" value="1"/>
</dbReference>
<dbReference type="GO" id="GO:0016787">
    <property type="term" value="F:hydrolase activity"/>
    <property type="evidence" value="ECO:0007669"/>
    <property type="project" value="UniProtKB-KW"/>
</dbReference>